<feature type="coiled-coil region" evidence="5">
    <location>
        <begin position="231"/>
        <end position="258"/>
    </location>
</feature>
<dbReference type="GeneTree" id="ENSGT00940000165649"/>
<accession>H2USJ4</accession>
<comment type="subcellular location">
    <subcellularLocation>
        <location evidence="1">Cytoplasm</location>
        <location evidence="1">Cytoskeleton</location>
        <location evidence="1">Microtubule organizing center</location>
        <location evidence="1">Centrosome</location>
        <location evidence="1">Centriole</location>
    </subcellularLocation>
</comment>
<evidence type="ECO:0000256" key="2">
    <source>
        <dbReference type="ARBA" id="ARBA00022490"/>
    </source>
</evidence>
<keyword evidence="3" id="KW-0206">Cytoskeleton</keyword>
<feature type="region of interest" description="Disordered" evidence="6">
    <location>
        <begin position="1131"/>
        <end position="1181"/>
    </location>
</feature>
<keyword evidence="8" id="KW-1185">Reference proteome</keyword>
<dbReference type="Proteomes" id="UP000005226">
    <property type="component" value="Chromosome 20"/>
</dbReference>
<organism evidence="7 8">
    <name type="scientific">Takifugu rubripes</name>
    <name type="common">Japanese pufferfish</name>
    <name type="synonym">Fugu rubripes</name>
    <dbReference type="NCBI Taxonomy" id="31033"/>
    <lineage>
        <taxon>Eukaryota</taxon>
        <taxon>Metazoa</taxon>
        <taxon>Chordata</taxon>
        <taxon>Craniata</taxon>
        <taxon>Vertebrata</taxon>
        <taxon>Euteleostomi</taxon>
        <taxon>Actinopterygii</taxon>
        <taxon>Neopterygii</taxon>
        <taxon>Teleostei</taxon>
        <taxon>Neoteleostei</taxon>
        <taxon>Acanthomorphata</taxon>
        <taxon>Eupercaria</taxon>
        <taxon>Tetraodontiformes</taxon>
        <taxon>Tetradontoidea</taxon>
        <taxon>Tetraodontidae</taxon>
        <taxon>Takifugu</taxon>
    </lineage>
</organism>
<dbReference type="FunCoup" id="H2USJ4">
    <property type="interactions" value="918"/>
</dbReference>
<dbReference type="SUPFAM" id="SSF57997">
    <property type="entry name" value="Tropomyosin"/>
    <property type="match status" value="1"/>
</dbReference>
<dbReference type="OMA" id="QGRENTM"/>
<gene>
    <name evidence="7" type="primary">cep135</name>
</gene>
<feature type="compositionally biased region" description="Polar residues" evidence="6">
    <location>
        <begin position="1134"/>
        <end position="1149"/>
    </location>
</feature>
<evidence type="ECO:0000256" key="1">
    <source>
        <dbReference type="ARBA" id="ARBA00004114"/>
    </source>
</evidence>
<dbReference type="PANTHER" id="PTHR20544:SF1">
    <property type="entry name" value="CENTROSOMAL PROTEIN 135KDA"/>
    <property type="match status" value="1"/>
</dbReference>
<reference evidence="7 8" key="1">
    <citation type="journal article" date="2011" name="Genome Biol. Evol.">
        <title>Integration of the genetic map and genome assembly of fugu facilitates insights into distinct features of genome evolution in teleosts and mammals.</title>
        <authorList>
            <person name="Kai W."/>
            <person name="Kikuchi K."/>
            <person name="Tohari S."/>
            <person name="Chew A.K."/>
            <person name="Tay A."/>
            <person name="Fujiwara A."/>
            <person name="Hosoya S."/>
            <person name="Suetake H."/>
            <person name="Naruse K."/>
            <person name="Brenner S."/>
            <person name="Suzuki Y."/>
            <person name="Venkatesh B."/>
        </authorList>
    </citation>
    <scope>NUCLEOTIDE SEQUENCE [LARGE SCALE GENOMIC DNA]</scope>
</reference>
<feature type="coiled-coil region" evidence="5">
    <location>
        <begin position="526"/>
        <end position="560"/>
    </location>
</feature>
<feature type="coiled-coil region" evidence="5">
    <location>
        <begin position="295"/>
        <end position="396"/>
    </location>
</feature>
<feature type="coiled-coil region" evidence="5">
    <location>
        <begin position="81"/>
        <end position="147"/>
    </location>
</feature>
<feature type="coiled-coil region" evidence="5">
    <location>
        <begin position="898"/>
        <end position="988"/>
    </location>
</feature>
<dbReference type="Ensembl" id="ENSTRUT00000040058.3">
    <property type="protein sequence ID" value="ENSTRUP00000039917.3"/>
    <property type="gene ID" value="ENSTRUG00000015615.3"/>
</dbReference>
<protein>
    <submittedName>
        <fullName evidence="7">Centrosomal protein 135</fullName>
    </submittedName>
</protein>
<dbReference type="STRING" id="31033.ENSTRUP00000039917"/>
<name>H2USJ4_TAKRU</name>
<feature type="compositionally biased region" description="Basic and acidic residues" evidence="6">
    <location>
        <begin position="1167"/>
        <end position="1181"/>
    </location>
</feature>
<comment type="similarity">
    <text evidence="4">Belongs to the CEP135/TSGA10 family.</text>
</comment>
<keyword evidence="2" id="KW-0963">Cytoplasm</keyword>
<sequence length="1181" mass="136388">MSNAERKFVNLRKRLDQLGYRQPLGTESLPLVEKLFNDLVHTTDSLRNAKLSVGKTEKESRNVDALVEPYRAENARIVRQNNDLHQQLLRQKEEKDRETRELKARVRKLDHEANDLKFLNNQYVHKVRCLEKDGKTKSERIQQLQEKNMQAVVQTPGGKKHSIPFRRQRMQIDELIPPAFTSAYPVTQPDDPYVADLLQLADGRSDGRVLVGRVRVLLQLAPKLFFCIFRIHELQEDIIKLRLDLENAQECVKHLNTQVELRDQEIERLNHALKGGRPHDVISLEAQNLSNEKCIAHLNLQIEYLQETNRTLEEKVKGLQQRKEDVSTEVANLSLKNQELCEELTHIDKLAKRLEMDKDRVLETADTELQEAKKELQRQQKIIEELEDIVTTARRAQSEADFEKELLREQLLGLKEKTEKMEGVVTLVEEEKVRLQEKVDKAMGAERELVLELESMRTKYGVCGRERSPSRLDAFVRSLEQERDYYRQEAERHRRVRGAASPNLSPSRGRSSWSSIRKGDVPETELLHALTERDELKAALKGLERRLEDVQDTVKSLSTERDHLKMLLKAQEDLRLAKTKDASGDLKQAELTIQQMSAEIEALMEKLKVTQTSALSDRQVEERRILDLESAVKSLERERLDQRSEVHLLKERREALEQELKSQSAAALQNAEEVAQERAESNALRILKEQMEQALSDTQHRLSVKTNELHAAHETINKLEDRLGELSQHGSVHKEDLSALQRSIAALDREKDVLQDEVDQKTEKLFELQEENSKKEKVLEDVRLTVKNLESSLLQLQGALNSREREIGSLRRQLDACQEELAALKKEKQVIIKEIKRLQDDLTTMTRENQVVHAEMEDVLHERDELKLRVHSYIIEVSKIEKLVAAKEQENLDLLNRFRMAHSEVEEHEQKLQQAEGLNNSIRLELLSSDTERRQLRDSINNKEKEIQQHIQALQAYEGQLSSLARAMSRLEEELHKAQEDKTSLLSDLASVRELCVKLDSGKELTARQLTTRSMDVERVTAELEDVRAEAELLKKQLAGERLTVRNLESLLSANRQKEFQTQLAATEREAELKLLRDRLNFADSKILEHTRDVTQLQGKVSQLETEMDVLRRQLTTERFERERAVQEMRRQGVSLSSLHTPTSLNVSGSPHHVSSDHSILRSVTRSADKSADRNVSFKDS</sequence>
<dbReference type="AlphaFoldDB" id="H2USJ4"/>
<evidence type="ECO:0000256" key="6">
    <source>
        <dbReference type="SAM" id="MobiDB-lite"/>
    </source>
</evidence>
<dbReference type="GO" id="GO:0005814">
    <property type="term" value="C:centriole"/>
    <property type="evidence" value="ECO:0007669"/>
    <property type="project" value="UniProtKB-SubCell"/>
</dbReference>
<feature type="coiled-coil region" evidence="5">
    <location>
        <begin position="586"/>
        <end position="855"/>
    </location>
</feature>
<feature type="coiled-coil region" evidence="5">
    <location>
        <begin position="1017"/>
        <end position="1044"/>
    </location>
</feature>
<dbReference type="CDD" id="cd22292">
    <property type="entry name" value="cc_Cep135_MBD"/>
    <property type="match status" value="1"/>
</dbReference>
<reference evidence="7" key="2">
    <citation type="submission" date="2025-08" db="UniProtKB">
        <authorList>
            <consortium name="Ensembl"/>
        </authorList>
    </citation>
    <scope>IDENTIFICATION</scope>
</reference>
<dbReference type="Gene3D" id="1.10.287.1490">
    <property type="match status" value="1"/>
</dbReference>
<evidence type="ECO:0000313" key="7">
    <source>
        <dbReference type="Ensembl" id="ENSTRUP00000039917.3"/>
    </source>
</evidence>
<feature type="region of interest" description="Disordered" evidence="6">
    <location>
        <begin position="490"/>
        <end position="517"/>
    </location>
</feature>
<evidence type="ECO:0000313" key="8">
    <source>
        <dbReference type="Proteomes" id="UP000005226"/>
    </source>
</evidence>
<evidence type="ECO:0000256" key="5">
    <source>
        <dbReference type="SAM" id="Coils"/>
    </source>
</evidence>
<dbReference type="HOGENOM" id="CLU_008607_0_0_1"/>
<feature type="compositionally biased region" description="Low complexity" evidence="6">
    <location>
        <begin position="505"/>
        <end position="516"/>
    </location>
</feature>
<reference evidence="7" key="3">
    <citation type="submission" date="2025-09" db="UniProtKB">
        <authorList>
            <consortium name="Ensembl"/>
        </authorList>
    </citation>
    <scope>IDENTIFICATION</scope>
</reference>
<proteinExistence type="inferred from homology"/>
<feature type="coiled-coil region" evidence="5">
    <location>
        <begin position="1087"/>
        <end position="1121"/>
    </location>
</feature>
<evidence type="ECO:0000256" key="3">
    <source>
        <dbReference type="ARBA" id="ARBA00023212"/>
    </source>
</evidence>
<dbReference type="InterPro" id="IPR051877">
    <property type="entry name" value="Centriole_BasalBody_StrucProt"/>
</dbReference>
<evidence type="ECO:0000256" key="4">
    <source>
        <dbReference type="ARBA" id="ARBA00038123"/>
    </source>
</evidence>
<dbReference type="InParanoid" id="H2USJ4"/>
<dbReference type="PANTHER" id="PTHR20544">
    <property type="entry name" value="CENTROSOMAL PROTEIN CEP135"/>
    <property type="match status" value="1"/>
</dbReference>
<keyword evidence="5" id="KW-0175">Coiled coil</keyword>